<feature type="transmembrane region" description="Helical" evidence="2">
    <location>
        <begin position="77"/>
        <end position="97"/>
    </location>
</feature>
<gene>
    <name evidence="3" type="ORF">GCM10022399_37510</name>
</gene>
<protein>
    <submittedName>
        <fullName evidence="3">Uncharacterized protein</fullName>
    </submittedName>
</protein>
<keyword evidence="2" id="KW-0812">Transmembrane</keyword>
<dbReference type="Proteomes" id="UP001501468">
    <property type="component" value="Unassembled WGS sequence"/>
</dbReference>
<feature type="transmembrane region" description="Helical" evidence="2">
    <location>
        <begin position="139"/>
        <end position="157"/>
    </location>
</feature>
<evidence type="ECO:0000256" key="1">
    <source>
        <dbReference type="SAM" id="MobiDB-lite"/>
    </source>
</evidence>
<proteinExistence type="predicted"/>
<evidence type="ECO:0000313" key="4">
    <source>
        <dbReference type="Proteomes" id="UP001501468"/>
    </source>
</evidence>
<organism evidence="3 4">
    <name type="scientific">Terrabacter ginsenosidimutans</name>
    <dbReference type="NCBI Taxonomy" id="490575"/>
    <lineage>
        <taxon>Bacteria</taxon>
        <taxon>Bacillati</taxon>
        <taxon>Actinomycetota</taxon>
        <taxon>Actinomycetes</taxon>
        <taxon>Micrococcales</taxon>
        <taxon>Intrasporangiaceae</taxon>
        <taxon>Terrabacter</taxon>
    </lineage>
</organism>
<dbReference type="EMBL" id="BAABDC010000008">
    <property type="protein sequence ID" value="GAA3717422.1"/>
    <property type="molecule type" value="Genomic_DNA"/>
</dbReference>
<name>A0ABP7ECV8_9MICO</name>
<feature type="transmembrane region" description="Helical" evidence="2">
    <location>
        <begin position="169"/>
        <end position="186"/>
    </location>
</feature>
<keyword evidence="2" id="KW-1133">Transmembrane helix</keyword>
<evidence type="ECO:0000256" key="2">
    <source>
        <dbReference type="SAM" id="Phobius"/>
    </source>
</evidence>
<feature type="transmembrane region" description="Helical" evidence="2">
    <location>
        <begin position="53"/>
        <end position="71"/>
    </location>
</feature>
<sequence>MPDPTQPGVGLNATTNPATQPPGLNRQLADELRAEIARLDEDVRSASEAVDRVISMAGLIAAGVVTLGFARNASQPLVTLVAPYGLTIVVTYLLQLYTDIERRIALRQHLEDAMGSQGAPMHQPLILNRSYRNRTSVRLIALVYACVMLVIFAVSWTNPENVLSQPWLWAHRGGLILALIVMFVAGKELNDTSDKVNSDLEQSA</sequence>
<reference evidence="4" key="1">
    <citation type="journal article" date="2019" name="Int. J. Syst. Evol. Microbiol.">
        <title>The Global Catalogue of Microorganisms (GCM) 10K type strain sequencing project: providing services to taxonomists for standard genome sequencing and annotation.</title>
        <authorList>
            <consortium name="The Broad Institute Genomics Platform"/>
            <consortium name="The Broad Institute Genome Sequencing Center for Infectious Disease"/>
            <person name="Wu L."/>
            <person name="Ma J."/>
        </authorList>
    </citation>
    <scope>NUCLEOTIDE SEQUENCE [LARGE SCALE GENOMIC DNA]</scope>
    <source>
        <strain evidence="4">JCM 17125</strain>
    </source>
</reference>
<keyword evidence="4" id="KW-1185">Reference proteome</keyword>
<keyword evidence="2" id="KW-0472">Membrane</keyword>
<dbReference type="RefSeq" id="WP_344950263.1">
    <property type="nucleotide sequence ID" value="NZ_BAABDC010000008.1"/>
</dbReference>
<feature type="region of interest" description="Disordered" evidence="1">
    <location>
        <begin position="1"/>
        <end position="23"/>
    </location>
</feature>
<comment type="caution">
    <text evidence="3">The sequence shown here is derived from an EMBL/GenBank/DDBJ whole genome shotgun (WGS) entry which is preliminary data.</text>
</comment>
<evidence type="ECO:0000313" key="3">
    <source>
        <dbReference type="EMBL" id="GAA3717422.1"/>
    </source>
</evidence>
<accession>A0ABP7ECV8</accession>